<dbReference type="Pfam" id="PF02995">
    <property type="entry name" value="DUF229"/>
    <property type="match status" value="1"/>
</dbReference>
<reference evidence="2" key="1">
    <citation type="submission" date="2017-02" db="UniProtKB">
        <authorList>
            <consortium name="WormBaseParasite"/>
        </authorList>
    </citation>
    <scope>IDENTIFICATION</scope>
</reference>
<sequence length="182" mass="21624">VALPKYLRSNEQLILNLKQNSRRHTSHFDFYATLYDIARYARKDNFQKWDEHNFRSEFGEIRGGIRARSLLRPISYDRTCEEMEIPHEYCICEQTWHKSDIHSDDATKAAQLVIVYVNDFLKQKNLSGICETLDFIQKQACEWLLSNCGWEAFNGKYSQDIKLIRLNSAKLIYKKNFRPFVM</sequence>
<protein>
    <submittedName>
        <fullName evidence="2">BH4_2 domain-containing protein</fullName>
    </submittedName>
</protein>
<dbReference type="PANTHER" id="PTHR10974:SF75">
    <property type="entry name" value="SULFATASE DOMAIN-CONTAINING PROTEIN"/>
    <property type="match status" value="1"/>
</dbReference>
<dbReference type="WBParaSite" id="EEL_0000322601-mRNA-1">
    <property type="protein sequence ID" value="EEL_0000322601-mRNA-1"/>
    <property type="gene ID" value="EEL_0000322601"/>
</dbReference>
<accession>A0A0R3RP15</accession>
<name>A0A0R3RP15_9BILA</name>
<dbReference type="AlphaFoldDB" id="A0A0R3RP15"/>
<dbReference type="Proteomes" id="UP000050640">
    <property type="component" value="Unplaced"/>
</dbReference>
<evidence type="ECO:0000313" key="2">
    <source>
        <dbReference type="WBParaSite" id="EEL_0000322601-mRNA-1"/>
    </source>
</evidence>
<dbReference type="GO" id="GO:0005615">
    <property type="term" value="C:extracellular space"/>
    <property type="evidence" value="ECO:0007669"/>
    <property type="project" value="TreeGrafter"/>
</dbReference>
<keyword evidence="1" id="KW-1185">Reference proteome</keyword>
<dbReference type="PANTHER" id="PTHR10974">
    <property type="entry name" value="FI08016P-RELATED"/>
    <property type="match status" value="1"/>
</dbReference>
<evidence type="ECO:0000313" key="1">
    <source>
        <dbReference type="Proteomes" id="UP000050640"/>
    </source>
</evidence>
<proteinExistence type="predicted"/>
<dbReference type="STRING" id="1147741.A0A0R3RP15"/>
<dbReference type="InterPro" id="IPR004245">
    <property type="entry name" value="DUF229"/>
</dbReference>
<organism evidence="1 2">
    <name type="scientific">Elaeophora elaphi</name>
    <dbReference type="NCBI Taxonomy" id="1147741"/>
    <lineage>
        <taxon>Eukaryota</taxon>
        <taxon>Metazoa</taxon>
        <taxon>Ecdysozoa</taxon>
        <taxon>Nematoda</taxon>
        <taxon>Chromadorea</taxon>
        <taxon>Rhabditida</taxon>
        <taxon>Spirurina</taxon>
        <taxon>Spiruromorpha</taxon>
        <taxon>Filarioidea</taxon>
        <taxon>Onchocercidae</taxon>
        <taxon>Elaeophora</taxon>
    </lineage>
</organism>